<feature type="domain" description="Regulatory factor X-associated protein RFXANK-binding" evidence="2">
    <location>
        <begin position="235"/>
        <end position="283"/>
    </location>
</feature>
<evidence type="ECO:0000313" key="4">
    <source>
        <dbReference type="Proteomes" id="UP001497525"/>
    </source>
</evidence>
<feature type="region of interest" description="Disordered" evidence="1">
    <location>
        <begin position="207"/>
        <end position="245"/>
    </location>
</feature>
<evidence type="ECO:0000313" key="3">
    <source>
        <dbReference type="EMBL" id="CAL5131451.1"/>
    </source>
</evidence>
<accession>A0AAV2T3N9</accession>
<dbReference type="Gene3D" id="6.10.290.30">
    <property type="entry name" value="Regulatory factor X-associated C-terminal binding domain"/>
    <property type="match status" value="1"/>
</dbReference>
<proteinExistence type="predicted"/>
<dbReference type="Proteomes" id="UP001497525">
    <property type="component" value="Unassembled WGS sequence"/>
</dbReference>
<feature type="compositionally biased region" description="Polar residues" evidence="1">
    <location>
        <begin position="143"/>
        <end position="154"/>
    </location>
</feature>
<dbReference type="Pfam" id="PF15289">
    <property type="entry name" value="RFXA_RFXANK_bdg"/>
    <property type="match status" value="1"/>
</dbReference>
<name>A0AAV2T3N9_CALDB</name>
<protein>
    <recommendedName>
        <fullName evidence="2">Regulatory factor X-associated protein RFXANK-binding domain-containing protein</fullName>
    </recommendedName>
</protein>
<reference evidence="3" key="1">
    <citation type="submission" date="2024-06" db="EMBL/GenBank/DDBJ databases">
        <authorList>
            <person name="Liu X."/>
            <person name="Lenzi L."/>
            <person name="Haldenby T S."/>
            <person name="Uol C."/>
        </authorList>
    </citation>
    <scope>NUCLEOTIDE SEQUENCE</scope>
</reference>
<gene>
    <name evidence="3" type="ORF">CDAUBV1_LOCUS3876</name>
</gene>
<dbReference type="EMBL" id="CAXLJL010000092">
    <property type="protein sequence ID" value="CAL5131451.1"/>
    <property type="molecule type" value="Genomic_DNA"/>
</dbReference>
<dbReference type="AlphaFoldDB" id="A0AAV2T3N9"/>
<sequence>MDFSGSNFGRGIQSNLGNYLNGSSQLSRIYPSQQGSAYPLFHPAAMAAVAAAAAGYSQLGSRTANYPLNLTALQGSRPYSFYPSDMNRSSYYQNFALQNSGAYQGPSPNPYSFPFSYSSTPSGQATQCSGNTRPFLGYPPDTLPQSTTAHSNHLGTVGRSVPEGAKSHGSKTTAKSSRNKKGVNAEELESRKRQEFDELAKARTEKLFSDGPLYTPPSGSGPLSSSSSAGSACLGTSGPEDNSPNYKKLIEAVLDAKKSALLRSPAVVAYLEGQQRSLEEFKRQNELFRVEMGK</sequence>
<organism evidence="3 4">
    <name type="scientific">Calicophoron daubneyi</name>
    <name type="common">Rumen fluke</name>
    <name type="synonym">Paramphistomum daubneyi</name>
    <dbReference type="NCBI Taxonomy" id="300641"/>
    <lineage>
        <taxon>Eukaryota</taxon>
        <taxon>Metazoa</taxon>
        <taxon>Spiralia</taxon>
        <taxon>Lophotrochozoa</taxon>
        <taxon>Platyhelminthes</taxon>
        <taxon>Trematoda</taxon>
        <taxon>Digenea</taxon>
        <taxon>Plagiorchiida</taxon>
        <taxon>Pronocephalata</taxon>
        <taxon>Paramphistomoidea</taxon>
        <taxon>Paramphistomidae</taxon>
        <taxon>Calicophoron</taxon>
    </lineage>
</organism>
<dbReference type="InterPro" id="IPR029316">
    <property type="entry name" value="RFXAP_RFXANK-bd"/>
</dbReference>
<evidence type="ECO:0000256" key="1">
    <source>
        <dbReference type="SAM" id="MobiDB-lite"/>
    </source>
</evidence>
<feature type="region of interest" description="Disordered" evidence="1">
    <location>
        <begin position="116"/>
        <end position="195"/>
    </location>
</feature>
<feature type="compositionally biased region" description="Polar residues" evidence="1">
    <location>
        <begin position="123"/>
        <end position="132"/>
    </location>
</feature>
<dbReference type="InterPro" id="IPR038308">
    <property type="entry name" value="RFXAP_C_sf"/>
</dbReference>
<evidence type="ECO:0000259" key="2">
    <source>
        <dbReference type="Pfam" id="PF15289"/>
    </source>
</evidence>
<comment type="caution">
    <text evidence="3">The sequence shown here is derived from an EMBL/GenBank/DDBJ whole genome shotgun (WGS) entry which is preliminary data.</text>
</comment>
<feature type="compositionally biased region" description="Low complexity" evidence="1">
    <location>
        <begin position="211"/>
        <end position="238"/>
    </location>
</feature>